<evidence type="ECO:0000313" key="2">
    <source>
        <dbReference type="Proteomes" id="UP001385951"/>
    </source>
</evidence>
<dbReference type="AlphaFoldDB" id="A0AAW0GUS4"/>
<protein>
    <submittedName>
        <fullName evidence="1">Uncharacterized protein</fullName>
    </submittedName>
</protein>
<name>A0AAW0GUS4_9APHY</name>
<reference evidence="1 2" key="1">
    <citation type="submission" date="2022-09" db="EMBL/GenBank/DDBJ databases">
        <authorList>
            <person name="Palmer J.M."/>
        </authorList>
    </citation>
    <scope>NUCLEOTIDE SEQUENCE [LARGE SCALE GENOMIC DNA]</scope>
    <source>
        <strain evidence="1 2">DSM 7382</strain>
    </source>
</reference>
<accession>A0AAW0GUS4</accession>
<evidence type="ECO:0000313" key="1">
    <source>
        <dbReference type="EMBL" id="KAK7696532.1"/>
    </source>
</evidence>
<keyword evidence="2" id="KW-1185">Reference proteome</keyword>
<dbReference type="EMBL" id="JASBNA010000001">
    <property type="protein sequence ID" value="KAK7696532.1"/>
    <property type="molecule type" value="Genomic_DNA"/>
</dbReference>
<organism evidence="1 2">
    <name type="scientific">Cerrena zonata</name>
    <dbReference type="NCBI Taxonomy" id="2478898"/>
    <lineage>
        <taxon>Eukaryota</taxon>
        <taxon>Fungi</taxon>
        <taxon>Dikarya</taxon>
        <taxon>Basidiomycota</taxon>
        <taxon>Agaricomycotina</taxon>
        <taxon>Agaricomycetes</taxon>
        <taxon>Polyporales</taxon>
        <taxon>Cerrenaceae</taxon>
        <taxon>Cerrena</taxon>
    </lineage>
</organism>
<gene>
    <name evidence="1" type="ORF">QCA50_001190</name>
</gene>
<proteinExistence type="predicted"/>
<dbReference type="Proteomes" id="UP001385951">
    <property type="component" value="Unassembled WGS sequence"/>
</dbReference>
<sequence>MNKPAGFQLSSELYFPKLASPKTYIYAPPKPRLYLKGEHQQTLDLLKDILYQWLDIPSNDKKAEYRCMIVNYLIYALG</sequence>
<comment type="caution">
    <text evidence="1">The sequence shown here is derived from an EMBL/GenBank/DDBJ whole genome shotgun (WGS) entry which is preliminary data.</text>
</comment>